<evidence type="ECO:0000313" key="3">
    <source>
        <dbReference type="Proteomes" id="UP001315278"/>
    </source>
</evidence>
<organism evidence="2 3">
    <name type="scientific">Bradyrhizobium jicamae</name>
    <dbReference type="NCBI Taxonomy" id="280332"/>
    <lineage>
        <taxon>Bacteria</taxon>
        <taxon>Pseudomonadati</taxon>
        <taxon>Pseudomonadota</taxon>
        <taxon>Alphaproteobacteria</taxon>
        <taxon>Hyphomicrobiales</taxon>
        <taxon>Nitrobacteraceae</taxon>
        <taxon>Bradyrhizobium</taxon>
    </lineage>
</organism>
<keyword evidence="3" id="KW-1185">Reference proteome</keyword>
<protein>
    <submittedName>
        <fullName evidence="2">Uncharacterized protein</fullName>
    </submittedName>
</protein>
<dbReference type="RefSeq" id="WP_212493271.1">
    <property type="nucleotide sequence ID" value="NZ_JAFCJH010000017.1"/>
</dbReference>
<evidence type="ECO:0000313" key="2">
    <source>
        <dbReference type="EMBL" id="MBR0797350.1"/>
    </source>
</evidence>
<accession>A0ABS5FKN5</accession>
<evidence type="ECO:0000256" key="1">
    <source>
        <dbReference type="SAM" id="SignalP"/>
    </source>
</evidence>
<keyword evidence="1" id="KW-0732">Signal</keyword>
<gene>
    <name evidence="2" type="ORF">JQ615_18340</name>
</gene>
<feature type="chain" id="PRO_5045838646" evidence="1">
    <location>
        <begin position="24"/>
        <end position="103"/>
    </location>
</feature>
<feature type="signal peptide" evidence="1">
    <location>
        <begin position="1"/>
        <end position="23"/>
    </location>
</feature>
<comment type="caution">
    <text evidence="2">The sequence shown here is derived from an EMBL/GenBank/DDBJ whole genome shotgun (WGS) entry which is preliminary data.</text>
</comment>
<sequence>MRFGSILSLIIFAKIIIPSAADATTFTLKYDVPTCVSLGDLPTYYSLILANRDDYAKKRYTNCALLRAGIKVLVLEWAGDYVKVLVTVGSNDYELWVMATSLL</sequence>
<dbReference type="EMBL" id="JAFCJH010000017">
    <property type="protein sequence ID" value="MBR0797350.1"/>
    <property type="molecule type" value="Genomic_DNA"/>
</dbReference>
<reference evidence="3" key="1">
    <citation type="journal article" date="2021" name="ISME J.">
        <title>Evolutionary origin and ecological implication of a unique nif island in free-living Bradyrhizobium lineages.</title>
        <authorList>
            <person name="Tao J."/>
        </authorList>
    </citation>
    <scope>NUCLEOTIDE SEQUENCE [LARGE SCALE GENOMIC DNA]</scope>
    <source>
        <strain evidence="3">SZCCT0434</strain>
    </source>
</reference>
<name>A0ABS5FKN5_9BRAD</name>
<proteinExistence type="predicted"/>
<dbReference type="Proteomes" id="UP001315278">
    <property type="component" value="Unassembled WGS sequence"/>
</dbReference>